<evidence type="ECO:0000256" key="9">
    <source>
        <dbReference type="ARBA" id="ARBA00022927"/>
    </source>
</evidence>
<name>A0A8B8UZV2_SACPA</name>
<accession>A0A8B8UZV2</accession>
<feature type="region of interest" description="Disordered" evidence="10">
    <location>
        <begin position="928"/>
        <end position="1109"/>
    </location>
</feature>
<dbReference type="PROSITE" id="PS50275">
    <property type="entry name" value="SAC"/>
    <property type="match status" value="1"/>
</dbReference>
<dbReference type="SMART" id="SM00128">
    <property type="entry name" value="IPPc"/>
    <property type="match status" value="1"/>
</dbReference>
<keyword evidence="7" id="KW-0254">Endocytosis</keyword>
<dbReference type="EC" id="3.1.3.36" evidence="4"/>
<reference evidence="12" key="1">
    <citation type="journal article" date="2017" name="Nat. Genet.">
        <title>Contrasting evolutionary genome dynamics between domesticated and wild yeasts.</title>
        <authorList>
            <person name="Yue J.X."/>
            <person name="Li J."/>
            <person name="Aigrain L."/>
            <person name="Hallin J."/>
            <person name="Persson K."/>
            <person name="Oliver K."/>
            <person name="Bergstrom A."/>
            <person name="Coupland P."/>
            <person name="Warringer J."/>
            <person name="Lagomarsino M.C."/>
            <person name="Fischer G."/>
            <person name="Durbin R."/>
            <person name="Liti G."/>
        </authorList>
    </citation>
    <scope>NUCLEOTIDE SEQUENCE</scope>
    <source>
        <strain evidence="12">CBS432</strain>
    </source>
</reference>
<dbReference type="GO" id="GO:0016020">
    <property type="term" value="C:membrane"/>
    <property type="evidence" value="ECO:0007669"/>
    <property type="project" value="TreeGrafter"/>
</dbReference>
<reference evidence="12" key="2">
    <citation type="submission" date="2020-01" db="EMBL/GenBank/DDBJ databases">
        <title>Population-level Yeast Reference Genomes.</title>
        <authorList>
            <person name="Yue J.-X."/>
        </authorList>
    </citation>
    <scope>NUCLEOTIDE SEQUENCE</scope>
    <source>
        <strain evidence="12">CBS432</strain>
    </source>
</reference>
<evidence type="ECO:0000256" key="5">
    <source>
        <dbReference type="ARBA" id="ARBA00022448"/>
    </source>
</evidence>
<reference evidence="12" key="3">
    <citation type="submission" date="2025-07" db="EMBL/GenBank/DDBJ databases">
        <authorList>
            <consortium name="NCBI Genome Project"/>
        </authorList>
    </citation>
    <scope>NUCLEOTIDE SEQUENCE</scope>
    <source>
        <strain evidence="12">CBS432</strain>
    </source>
</reference>
<feature type="compositionally biased region" description="Polar residues" evidence="10">
    <location>
        <begin position="1024"/>
        <end position="1041"/>
    </location>
</feature>
<feature type="compositionally biased region" description="Polar residues" evidence="10">
    <location>
        <begin position="1099"/>
        <end position="1109"/>
    </location>
</feature>
<dbReference type="GO" id="GO:0043813">
    <property type="term" value="F:phosphatidylinositol-3,5-bisphosphate 5-phosphatase activity"/>
    <property type="evidence" value="ECO:0007669"/>
    <property type="project" value="TreeGrafter"/>
</dbReference>
<dbReference type="Pfam" id="PF22669">
    <property type="entry name" value="Exo_endo_phos2"/>
    <property type="match status" value="1"/>
</dbReference>
<dbReference type="InterPro" id="IPR036691">
    <property type="entry name" value="Endo/exonu/phosph_ase_sf"/>
</dbReference>
<dbReference type="VEuPathDB" id="FungiDB:SPAR_O02420"/>
<dbReference type="GO" id="GO:0004439">
    <property type="term" value="F:phosphatidylinositol-4,5-bisphosphate 5-phosphatase activity"/>
    <property type="evidence" value="ECO:0007669"/>
    <property type="project" value="UniProtKB-EC"/>
</dbReference>
<dbReference type="InterPro" id="IPR000300">
    <property type="entry name" value="IPPc"/>
</dbReference>
<feature type="compositionally biased region" description="Polar residues" evidence="10">
    <location>
        <begin position="1049"/>
        <end position="1086"/>
    </location>
</feature>
<feature type="compositionally biased region" description="Low complexity" evidence="10">
    <location>
        <begin position="928"/>
        <end position="943"/>
    </location>
</feature>
<dbReference type="CDD" id="cd09090">
    <property type="entry name" value="INPP5c_ScInp51p-like"/>
    <property type="match status" value="1"/>
</dbReference>
<dbReference type="GO" id="GO:0015031">
    <property type="term" value="P:protein transport"/>
    <property type="evidence" value="ECO:0007669"/>
    <property type="project" value="UniProtKB-KW"/>
</dbReference>
<dbReference type="PANTHER" id="PTHR11200:SF257">
    <property type="entry name" value="PHOSPHOINOSITIDE 5-PHOSPHATASE"/>
    <property type="match status" value="1"/>
</dbReference>
<evidence type="ECO:0000256" key="2">
    <source>
        <dbReference type="ARBA" id="ARBA00008943"/>
    </source>
</evidence>
<dbReference type="Gene3D" id="3.60.10.10">
    <property type="entry name" value="Endonuclease/exonuclease/phosphatase"/>
    <property type="match status" value="1"/>
</dbReference>
<evidence type="ECO:0000313" key="12">
    <source>
        <dbReference type="RefSeq" id="XP_033769246.1"/>
    </source>
</evidence>
<evidence type="ECO:0000256" key="3">
    <source>
        <dbReference type="ARBA" id="ARBA00009678"/>
    </source>
</evidence>
<feature type="domain" description="SAC" evidence="11">
    <location>
        <begin position="142"/>
        <end position="482"/>
    </location>
</feature>
<keyword evidence="6" id="KW-0963">Cytoplasm</keyword>
<protein>
    <recommendedName>
        <fullName evidence="4">phosphoinositide 5-phosphatase</fullName>
        <ecNumber evidence="4">3.1.3.36</ecNumber>
    </recommendedName>
</protein>
<dbReference type="InterPro" id="IPR046985">
    <property type="entry name" value="IP5"/>
</dbReference>
<feature type="compositionally biased region" description="Polar residues" evidence="10">
    <location>
        <begin position="944"/>
        <end position="957"/>
    </location>
</feature>
<dbReference type="OrthoDB" id="405996at2759"/>
<organism evidence="12">
    <name type="scientific">Saccharomyces paradoxus</name>
    <name type="common">Yeast</name>
    <name type="synonym">Saccharomyces douglasii</name>
    <dbReference type="NCBI Taxonomy" id="27291"/>
    <lineage>
        <taxon>Eukaryota</taxon>
        <taxon>Fungi</taxon>
        <taxon>Dikarya</taxon>
        <taxon>Ascomycota</taxon>
        <taxon>Saccharomycotina</taxon>
        <taxon>Saccharomycetes</taxon>
        <taxon>Saccharomycetales</taxon>
        <taxon>Saccharomycetaceae</taxon>
        <taxon>Saccharomyces</taxon>
    </lineage>
</organism>
<evidence type="ECO:0000256" key="1">
    <source>
        <dbReference type="ARBA" id="ARBA00004496"/>
    </source>
</evidence>
<keyword evidence="9" id="KW-0653">Protein transport</keyword>
<dbReference type="InterPro" id="IPR002013">
    <property type="entry name" value="SAC_dom"/>
</dbReference>
<reference evidence="12" key="4">
    <citation type="submission" date="2025-08" db="UniProtKB">
        <authorList>
            <consortium name="RefSeq"/>
        </authorList>
    </citation>
    <scope>IDENTIFICATION</scope>
    <source>
        <strain evidence="12">CBS432</strain>
    </source>
</reference>
<dbReference type="FunFam" id="3.60.10.10:FF:000029">
    <property type="entry name" value="Inositol polyphosphate 5-phosphatase"/>
    <property type="match status" value="1"/>
</dbReference>
<dbReference type="RefSeq" id="XP_033769246.1">
    <property type="nucleotide sequence ID" value="XM_033913355.1"/>
</dbReference>
<dbReference type="PANTHER" id="PTHR11200">
    <property type="entry name" value="INOSITOL 5-PHOSPHATASE"/>
    <property type="match status" value="1"/>
</dbReference>
<evidence type="ECO:0000256" key="10">
    <source>
        <dbReference type="SAM" id="MobiDB-lite"/>
    </source>
</evidence>
<keyword evidence="5" id="KW-0813">Transport</keyword>
<dbReference type="KEGG" id="spao:SPAR_O02420"/>
<comment type="subcellular location">
    <subcellularLocation>
        <location evidence="1">Cytoplasm</location>
    </subcellularLocation>
</comment>
<dbReference type="GO" id="GO:0046856">
    <property type="term" value="P:phosphatidylinositol dephosphorylation"/>
    <property type="evidence" value="ECO:0007669"/>
    <property type="project" value="InterPro"/>
</dbReference>
<sequence>MIIFVSEEPERRLAIVSNSYALVLKPVGKKPSDKPLCAIELLQKSDLKKYGFKRLTSHEIFGVIGLIEVNGLLFVGAITGKSKVAQPCPGETVNKIFAVDFFCLNDNSWDFIEIDSSGYPVLPETASTEYQEALPKHPCYELKKLLSNGSFYYSSDFDLTSTLQHRGYGQHSLSTDTYEEEYMWNSFLMQEMITYRDHLDTNLKQILDDEGFLTTVIRGFAETFVSYVKKLKVALTIISKQSWKRAGTRFNARGVDDEANVANFVETEFIMYSSQYCYAFTQIRGSIPVFWEQGTSLINPRVQITRSFEATQPVFDKHIMKSVEKYGPVHVVNLLSTKSSEIELSKRYKEHLTHSKKLNFNKDVFLTEFDFHKETSQEGFSGVRKLIPLIVDSLLSSGYYSYDVREKKNISEQHGIFRTNCLDCLDRTNLAQQIISLAAFRTFLEDFRLISSNSFIDDDDFVSKHNTLWADHGDQISQIYTGTNALKSSFSRKGKMSLAGALSDATKSVSRIYINNFMDKEKQQNIDTLLGRLPYQKAVQLYDPVNEYVSTKLQSMSDNFTSTSNINLLIGSFNVNGATKKVDLSKWLFPIGEKFKPDIVVLGLQEVIELSAGSILNADYSKSSFWENLVGDCLNQYDDKYLLLRVEQMTSLLILFFVKADKAKYVKQVEGATKKTGFRGMAGNKGAVSIRFEYGATSFCFINSHLAAGATNVEERRSDYESIVRGITFTRTKMIPHHDSIFWLGDMNYRINLPNEDVRRELYNQEEGYIEKLLHFDQLTLGINSGSVFEGFKEPTLKFRPTYKYDPGTGTYDSSEKERTPSWTDRIIYKGDNLLPLSYSDAPMMISDHRPVYAAYRAKITFVDDKERLSLKKRLFTEYKQEHPEEPGSLISDLLNLDLDDKSISDGFKSSSESSLLDIDPMLAQPTASSIASSSPVSSASASLQPVRTQNNIQSRTPVKKPILRPPPPPAHKSVSAPAPSTSEEKSLTPKTSTTSLSSVANNIQESKPLAQNRRIPPPGFSRNILTPKSTSNLASPSSSKVDLDNGVAESTHSTQGARQQTPTSSFTVPRDVNGQSETLLCNENSIEPEEKAKLNHMTLDSWQPLTPK</sequence>
<gene>
    <name evidence="12" type="primary">INP53</name>
    <name evidence="12" type="ORF">SPAR_O02420</name>
</gene>
<dbReference type="GeneID" id="54633671"/>
<evidence type="ECO:0000256" key="8">
    <source>
        <dbReference type="ARBA" id="ARBA00022801"/>
    </source>
</evidence>
<comment type="similarity">
    <text evidence="2">Belongs to the synaptojanin family.</text>
</comment>
<evidence type="ECO:0000256" key="4">
    <source>
        <dbReference type="ARBA" id="ARBA00013044"/>
    </source>
</evidence>
<keyword evidence="8" id="KW-0378">Hydrolase</keyword>
<dbReference type="GO" id="GO:0005737">
    <property type="term" value="C:cytoplasm"/>
    <property type="evidence" value="ECO:0007669"/>
    <property type="project" value="UniProtKB-SubCell"/>
</dbReference>
<dbReference type="SUPFAM" id="SSF56219">
    <property type="entry name" value="DNase I-like"/>
    <property type="match status" value="1"/>
</dbReference>
<proteinExistence type="inferred from homology"/>
<comment type="similarity">
    <text evidence="3">In the central section; belongs to the inositol 1,4,5-trisphosphate 5-phosphatase family.</text>
</comment>
<feature type="compositionally biased region" description="Low complexity" evidence="10">
    <location>
        <begin position="989"/>
        <end position="999"/>
    </location>
</feature>
<evidence type="ECO:0000259" key="11">
    <source>
        <dbReference type="PROSITE" id="PS50275"/>
    </source>
</evidence>
<evidence type="ECO:0000256" key="7">
    <source>
        <dbReference type="ARBA" id="ARBA00022583"/>
    </source>
</evidence>
<evidence type="ECO:0000256" key="6">
    <source>
        <dbReference type="ARBA" id="ARBA00022490"/>
    </source>
</evidence>
<dbReference type="GO" id="GO:0006897">
    <property type="term" value="P:endocytosis"/>
    <property type="evidence" value="ECO:0007669"/>
    <property type="project" value="UniProtKB-KW"/>
</dbReference>
<dbReference type="Pfam" id="PF02383">
    <property type="entry name" value="Syja_N"/>
    <property type="match status" value="1"/>
</dbReference>
<dbReference type="AlphaFoldDB" id="A0A8B8UZV2"/>